<reference evidence="3" key="1">
    <citation type="journal article" date="2020" name="Stud. Mycol.">
        <title>101 Dothideomycetes genomes: a test case for predicting lifestyles and emergence of pathogens.</title>
        <authorList>
            <person name="Haridas S."/>
            <person name="Albert R."/>
            <person name="Binder M."/>
            <person name="Bloem J."/>
            <person name="Labutti K."/>
            <person name="Salamov A."/>
            <person name="Andreopoulos B."/>
            <person name="Baker S."/>
            <person name="Barry K."/>
            <person name="Bills G."/>
            <person name="Bluhm B."/>
            <person name="Cannon C."/>
            <person name="Castanera R."/>
            <person name="Culley D."/>
            <person name="Daum C."/>
            <person name="Ezra D."/>
            <person name="Gonzalez J."/>
            <person name="Henrissat B."/>
            <person name="Kuo A."/>
            <person name="Liang C."/>
            <person name="Lipzen A."/>
            <person name="Lutzoni F."/>
            <person name="Magnuson J."/>
            <person name="Mondo S."/>
            <person name="Nolan M."/>
            <person name="Ohm R."/>
            <person name="Pangilinan J."/>
            <person name="Park H.-J."/>
            <person name="Ramirez L."/>
            <person name="Alfaro M."/>
            <person name="Sun H."/>
            <person name="Tritt A."/>
            <person name="Yoshinaga Y."/>
            <person name="Zwiers L.-H."/>
            <person name="Turgeon B."/>
            <person name="Goodwin S."/>
            <person name="Spatafora J."/>
            <person name="Crous P."/>
            <person name="Grigoriev I."/>
        </authorList>
    </citation>
    <scope>NUCLEOTIDE SEQUENCE</scope>
    <source>
        <strain evidence="3">CBS 101060</strain>
    </source>
</reference>
<keyword evidence="2" id="KW-1133">Transmembrane helix</keyword>
<accession>A0A9P4VKH5</accession>
<name>A0A9P4VKH5_9PEZI</name>
<evidence type="ECO:0000313" key="3">
    <source>
        <dbReference type="EMBL" id="KAF2836381.1"/>
    </source>
</evidence>
<dbReference type="PANTHER" id="PTHR42100:SF1">
    <property type="entry name" value="OXIDOREDUCTASE 178 KDA SUBUNIT, PUTATIVE (AFU_ORTHOLOGUE AFUA_8G04320)-RELATED"/>
    <property type="match status" value="1"/>
</dbReference>
<dbReference type="PANTHER" id="PTHR42100">
    <property type="entry name" value="OXIDOREDUCTASE 178 KDA SUBUNIT, PUTATIVE (AFU_ORTHOLOGUE AFUA_8G04320)-RELATED"/>
    <property type="match status" value="1"/>
</dbReference>
<organism evidence="3 4">
    <name type="scientific">Patellaria atrata CBS 101060</name>
    <dbReference type="NCBI Taxonomy" id="1346257"/>
    <lineage>
        <taxon>Eukaryota</taxon>
        <taxon>Fungi</taxon>
        <taxon>Dikarya</taxon>
        <taxon>Ascomycota</taxon>
        <taxon>Pezizomycotina</taxon>
        <taxon>Dothideomycetes</taxon>
        <taxon>Dothideomycetes incertae sedis</taxon>
        <taxon>Patellariales</taxon>
        <taxon>Patellariaceae</taxon>
        <taxon>Patellaria</taxon>
    </lineage>
</organism>
<dbReference type="AlphaFoldDB" id="A0A9P4VKH5"/>
<feature type="transmembrane region" description="Helical" evidence="2">
    <location>
        <begin position="44"/>
        <end position="62"/>
    </location>
</feature>
<dbReference type="OrthoDB" id="2120038at2759"/>
<evidence type="ECO:0000313" key="4">
    <source>
        <dbReference type="Proteomes" id="UP000799429"/>
    </source>
</evidence>
<dbReference type="Proteomes" id="UP000799429">
    <property type="component" value="Unassembled WGS sequence"/>
</dbReference>
<dbReference type="GO" id="GO:0005739">
    <property type="term" value="C:mitochondrion"/>
    <property type="evidence" value="ECO:0007669"/>
    <property type="project" value="InterPro"/>
</dbReference>
<dbReference type="InterPro" id="IPR034444">
    <property type="entry name" value="Nuo17.8"/>
</dbReference>
<evidence type="ECO:0000256" key="1">
    <source>
        <dbReference type="SAM" id="MobiDB-lite"/>
    </source>
</evidence>
<feature type="region of interest" description="Disordered" evidence="1">
    <location>
        <begin position="165"/>
        <end position="185"/>
    </location>
</feature>
<keyword evidence="2" id="KW-0812">Transmembrane</keyword>
<evidence type="ECO:0000256" key="2">
    <source>
        <dbReference type="SAM" id="Phobius"/>
    </source>
</evidence>
<keyword evidence="2" id="KW-0472">Membrane</keyword>
<sequence length="185" mass="21417">MQSTRRAAVATARTARLFLRVQPRRYAQHDAHHHAEPVNETFGLGFYVGLATIPAFAVVYTLSRPLADGGDRWFTAWVRSYNHWGETWAKRNDLHVQALERAGADRNLFLNERPSDHHELRFPETFNMSCPWNVPAGHIPNIDKVIAHYQKRNWEEQEEKLRALKENRLPAEQVPKRVGKLPPNP</sequence>
<evidence type="ECO:0008006" key="5">
    <source>
        <dbReference type="Google" id="ProtNLM"/>
    </source>
</evidence>
<protein>
    <recommendedName>
        <fullName evidence="5">NADH-ubiquinone oxidoreductase 17.8 kDa subunit</fullName>
    </recommendedName>
</protein>
<dbReference type="EMBL" id="MU006104">
    <property type="protein sequence ID" value="KAF2836381.1"/>
    <property type="molecule type" value="Genomic_DNA"/>
</dbReference>
<gene>
    <name evidence="3" type="ORF">M501DRAFT_997149</name>
</gene>
<proteinExistence type="predicted"/>
<comment type="caution">
    <text evidence="3">The sequence shown here is derived from an EMBL/GenBank/DDBJ whole genome shotgun (WGS) entry which is preliminary data.</text>
</comment>
<keyword evidence="4" id="KW-1185">Reference proteome</keyword>